<gene>
    <name evidence="3" type="ORF">CHR90_08910</name>
</gene>
<dbReference type="EMBL" id="NOXS01000031">
    <property type="protein sequence ID" value="OYQ19524.1"/>
    <property type="molecule type" value="Genomic_DNA"/>
</dbReference>
<organism evidence="3 4">
    <name type="scientific">Elstera cyanobacteriorum</name>
    <dbReference type="NCBI Taxonomy" id="2022747"/>
    <lineage>
        <taxon>Bacteria</taxon>
        <taxon>Pseudomonadati</taxon>
        <taxon>Pseudomonadota</taxon>
        <taxon>Alphaproteobacteria</taxon>
        <taxon>Rhodospirillales</taxon>
        <taxon>Rhodospirillaceae</taxon>
        <taxon>Elstera</taxon>
    </lineage>
</organism>
<name>A0A255XT25_9PROT</name>
<dbReference type="PROSITE" id="PS51257">
    <property type="entry name" value="PROKAR_LIPOPROTEIN"/>
    <property type="match status" value="1"/>
</dbReference>
<dbReference type="InterPro" id="IPR018759">
    <property type="entry name" value="BBP2_2"/>
</dbReference>
<proteinExistence type="predicted"/>
<dbReference type="AlphaFoldDB" id="A0A255XT25"/>
<keyword evidence="4" id="KW-1185">Reference proteome</keyword>
<feature type="signal peptide" evidence="2">
    <location>
        <begin position="1"/>
        <end position="28"/>
    </location>
</feature>
<dbReference type="OrthoDB" id="7398962at2"/>
<dbReference type="RefSeq" id="WP_094408629.1">
    <property type="nucleotide sequence ID" value="NZ_BMJZ01000004.1"/>
</dbReference>
<reference evidence="3 4" key="1">
    <citation type="submission" date="2017-07" db="EMBL/GenBank/DDBJ databases">
        <title>Elstera cyanobacteriorum sp. nov., a novel bacterium isolated from cyanobacterial aggregates in a eutrophic lake.</title>
        <authorList>
            <person name="Cai H."/>
        </authorList>
    </citation>
    <scope>NUCLEOTIDE SEQUENCE [LARGE SCALE GENOMIC DNA]</scope>
    <source>
        <strain evidence="3 4">TH019</strain>
    </source>
</reference>
<evidence type="ECO:0000256" key="2">
    <source>
        <dbReference type="SAM" id="SignalP"/>
    </source>
</evidence>
<evidence type="ECO:0000313" key="4">
    <source>
        <dbReference type="Proteomes" id="UP000216361"/>
    </source>
</evidence>
<evidence type="ECO:0000313" key="3">
    <source>
        <dbReference type="EMBL" id="OYQ19524.1"/>
    </source>
</evidence>
<evidence type="ECO:0008006" key="5">
    <source>
        <dbReference type="Google" id="ProtNLM"/>
    </source>
</evidence>
<dbReference type="Pfam" id="PF10082">
    <property type="entry name" value="BBP2_2"/>
    <property type="match status" value="1"/>
</dbReference>
<dbReference type="Proteomes" id="UP000216361">
    <property type="component" value="Unassembled WGS sequence"/>
</dbReference>
<protein>
    <recommendedName>
        <fullName evidence="5">Outer membrane protein beta-barrel domain-containing protein</fullName>
    </recommendedName>
</protein>
<feature type="chain" id="PRO_5013078449" description="Outer membrane protein beta-barrel domain-containing protein" evidence="2">
    <location>
        <begin position="29"/>
        <end position="446"/>
    </location>
</feature>
<sequence length="446" mass="50018">MMRLLKLGTWRQSSVIGLSVLMSCTALAQMPTRPDTSPGQDPRRAGGAKITTDPNPPTNIRESDDTEQLADRYQPKGITLGKFLLLPKVEIDQTYNDNIYATQHNTKGDFITVVRPEATLRLKEPNYTWNTNVQAELNQYWKYTDDNNVQGRFLTDGLYEINRDLEVSGSYNFSALVEDRGADDAVQGKEPTKLWMNDGRLGGKVRQGRYTFGLDAGVTSYSYDNVPTTVGTIDNSDRDRTQFLVSGRASYEIFPGYAAVLAASVNQRDYDRATDRAGYNRDSKGYRIEGGIGVDLAETIRGDFLVGYLSQDYKDKRFQDPAGLAFKASFNWTPSRLTLVVPTLERSIQETTVLNASGMVRTSASVLVRHEYARNILLTGFGGIYYDDFKGLNRDSVLYELRGRVTYAFNENVFVSAELAHRTKDSELTARSFSQNFIGLRLGLQM</sequence>
<evidence type="ECO:0000256" key="1">
    <source>
        <dbReference type="SAM" id="MobiDB-lite"/>
    </source>
</evidence>
<keyword evidence="2" id="KW-0732">Signal</keyword>
<comment type="caution">
    <text evidence="3">The sequence shown here is derived from an EMBL/GenBank/DDBJ whole genome shotgun (WGS) entry which is preliminary data.</text>
</comment>
<feature type="region of interest" description="Disordered" evidence="1">
    <location>
        <begin position="30"/>
        <end position="68"/>
    </location>
</feature>
<accession>A0A255XT25</accession>